<keyword evidence="4" id="KW-1185">Reference proteome</keyword>
<dbReference type="InterPro" id="IPR050900">
    <property type="entry name" value="Transposase_IS3/IS150/IS904"/>
</dbReference>
<comment type="function">
    <text evidence="1">Involved in the transposition of the insertion sequence.</text>
</comment>
<dbReference type="GO" id="GO:0003676">
    <property type="term" value="F:nucleic acid binding"/>
    <property type="evidence" value="ECO:0007669"/>
    <property type="project" value="InterPro"/>
</dbReference>
<dbReference type="InterPro" id="IPR036397">
    <property type="entry name" value="RNaseH_sf"/>
</dbReference>
<name>A0A919Y3P1_9BACL</name>
<evidence type="ECO:0000313" key="4">
    <source>
        <dbReference type="Proteomes" id="UP000678895"/>
    </source>
</evidence>
<dbReference type="Pfam" id="PF13333">
    <property type="entry name" value="rve_2"/>
    <property type="match status" value="1"/>
</dbReference>
<dbReference type="GO" id="GO:0015074">
    <property type="term" value="P:DNA integration"/>
    <property type="evidence" value="ECO:0007669"/>
    <property type="project" value="InterPro"/>
</dbReference>
<dbReference type="InterPro" id="IPR048020">
    <property type="entry name" value="Transpos_IS3"/>
</dbReference>
<organism evidence="3 4">
    <name type="scientific">Paenibacillus apis</name>
    <dbReference type="NCBI Taxonomy" id="1792174"/>
    <lineage>
        <taxon>Bacteria</taxon>
        <taxon>Bacillati</taxon>
        <taxon>Bacillota</taxon>
        <taxon>Bacilli</taxon>
        <taxon>Bacillales</taxon>
        <taxon>Paenibacillaceae</taxon>
        <taxon>Paenibacillus</taxon>
    </lineage>
</organism>
<evidence type="ECO:0000313" key="3">
    <source>
        <dbReference type="EMBL" id="GIO43184.1"/>
    </source>
</evidence>
<dbReference type="PANTHER" id="PTHR46889:SF5">
    <property type="entry name" value="INTEGRASE PROTEIN"/>
    <property type="match status" value="1"/>
</dbReference>
<dbReference type="PROSITE" id="PS50994">
    <property type="entry name" value="INTEGRASE"/>
    <property type="match status" value="1"/>
</dbReference>
<dbReference type="SUPFAM" id="SSF53098">
    <property type="entry name" value="Ribonuclease H-like"/>
    <property type="match status" value="1"/>
</dbReference>
<dbReference type="PANTHER" id="PTHR46889">
    <property type="entry name" value="TRANSPOSASE INSF FOR INSERTION SEQUENCE IS3B-RELATED"/>
    <property type="match status" value="1"/>
</dbReference>
<gene>
    <name evidence="3" type="ORF">J41TS4_29420</name>
</gene>
<dbReference type="InterPro" id="IPR012337">
    <property type="entry name" value="RNaseH-like_sf"/>
</dbReference>
<dbReference type="Pfam" id="PF00665">
    <property type="entry name" value="rve"/>
    <property type="match status" value="1"/>
</dbReference>
<dbReference type="EMBL" id="BORS01000009">
    <property type="protein sequence ID" value="GIO43184.1"/>
    <property type="molecule type" value="Genomic_DNA"/>
</dbReference>
<proteinExistence type="predicted"/>
<evidence type="ECO:0000259" key="2">
    <source>
        <dbReference type="PROSITE" id="PS50994"/>
    </source>
</evidence>
<protein>
    <submittedName>
        <fullName evidence="3">Transposase</fullName>
    </submittedName>
</protein>
<accession>A0A919Y3P1</accession>
<dbReference type="Proteomes" id="UP000678895">
    <property type="component" value="Unassembled WGS sequence"/>
</dbReference>
<dbReference type="NCBIfam" id="NF033516">
    <property type="entry name" value="transpos_IS3"/>
    <property type="match status" value="1"/>
</dbReference>
<evidence type="ECO:0000256" key="1">
    <source>
        <dbReference type="ARBA" id="ARBA00002286"/>
    </source>
</evidence>
<dbReference type="InterPro" id="IPR025948">
    <property type="entry name" value="HTH-like_dom"/>
</dbReference>
<feature type="domain" description="Integrase catalytic" evidence="2">
    <location>
        <begin position="105"/>
        <end position="269"/>
    </location>
</feature>
<reference evidence="3" key="1">
    <citation type="submission" date="2021-03" db="EMBL/GenBank/DDBJ databases">
        <title>Antimicrobial resistance genes in bacteria isolated from Japanese honey, and their potential for conferring macrolide and lincosamide resistance in the American foulbrood pathogen Paenibacillus larvae.</title>
        <authorList>
            <person name="Okamoto M."/>
            <person name="Kumagai M."/>
            <person name="Kanamori H."/>
            <person name="Takamatsu D."/>
        </authorList>
    </citation>
    <scope>NUCLEOTIDE SEQUENCE</scope>
    <source>
        <strain evidence="3">J41TS4</strain>
    </source>
</reference>
<dbReference type="Gene3D" id="3.30.420.10">
    <property type="entry name" value="Ribonuclease H-like superfamily/Ribonuclease H"/>
    <property type="match status" value="1"/>
</dbReference>
<sequence length="274" mass="31707">MCKVLAVSESGYYRSLKPASKRERQERLLVKIKEIIEEYEDNSNYGAQRIRLALAQKEIVTSYSTVYRIMKKYGLLKKVRRHPNGITREDAAAQKSENLIQRDFSASAPNQKWLSDITEVPCLDGKLYVSAVLDCFNGEIMGLAMDDNMRKELCIQAFENACKAKNARRMIYHSDRGSQFTSQAFRACLAKRDAVQSMSGTGRCYDNARMESFFATLKKEKLYKIKTEQYPMAYIKSVIFRYIMVYYNRQRVYTSNPGGWPPTIYRERMLSQAA</sequence>
<dbReference type="AlphaFoldDB" id="A0A919Y3P1"/>
<dbReference type="Pfam" id="PF13276">
    <property type="entry name" value="HTH_21"/>
    <property type="match status" value="1"/>
</dbReference>
<comment type="caution">
    <text evidence="3">The sequence shown here is derived from an EMBL/GenBank/DDBJ whole genome shotgun (WGS) entry which is preliminary data.</text>
</comment>
<dbReference type="InterPro" id="IPR001584">
    <property type="entry name" value="Integrase_cat-core"/>
</dbReference>